<dbReference type="PROSITE" id="PS50234">
    <property type="entry name" value="VWFA"/>
    <property type="match status" value="1"/>
</dbReference>
<gene>
    <name evidence="2" type="ORF">OFUS_LOCUS2076</name>
</gene>
<dbReference type="EMBL" id="CAIIXF020000001">
    <property type="protein sequence ID" value="CAH1774657.1"/>
    <property type="molecule type" value="Genomic_DNA"/>
</dbReference>
<feature type="domain" description="VWFA" evidence="1">
    <location>
        <begin position="15"/>
        <end position="189"/>
    </location>
</feature>
<proteinExistence type="predicted"/>
<comment type="caution">
    <text evidence="2">The sequence shown here is derived from an EMBL/GenBank/DDBJ whole genome shotgun (WGS) entry which is preliminary data.</text>
</comment>
<dbReference type="PRINTS" id="PR00453">
    <property type="entry name" value="VWFADOMAIN"/>
</dbReference>
<dbReference type="Proteomes" id="UP000749559">
    <property type="component" value="Unassembled WGS sequence"/>
</dbReference>
<dbReference type="AlphaFoldDB" id="A0A8S4N301"/>
<dbReference type="PANTHER" id="PTHR24020:SF84">
    <property type="entry name" value="VWFA DOMAIN-CONTAINING PROTEIN"/>
    <property type="match status" value="1"/>
</dbReference>
<organism evidence="2 3">
    <name type="scientific">Owenia fusiformis</name>
    <name type="common">Polychaete worm</name>
    <dbReference type="NCBI Taxonomy" id="6347"/>
    <lineage>
        <taxon>Eukaryota</taxon>
        <taxon>Metazoa</taxon>
        <taxon>Spiralia</taxon>
        <taxon>Lophotrochozoa</taxon>
        <taxon>Annelida</taxon>
        <taxon>Polychaeta</taxon>
        <taxon>Sedentaria</taxon>
        <taxon>Canalipalpata</taxon>
        <taxon>Sabellida</taxon>
        <taxon>Oweniida</taxon>
        <taxon>Oweniidae</taxon>
        <taxon>Owenia</taxon>
    </lineage>
</organism>
<evidence type="ECO:0000259" key="1">
    <source>
        <dbReference type="PROSITE" id="PS50234"/>
    </source>
</evidence>
<dbReference type="InterPro" id="IPR002035">
    <property type="entry name" value="VWF_A"/>
</dbReference>
<feature type="non-terminal residue" evidence="2">
    <location>
        <position position="1"/>
    </location>
</feature>
<accession>A0A8S4N301</accession>
<dbReference type="InterPro" id="IPR050525">
    <property type="entry name" value="ECM_Assembly_Org"/>
</dbReference>
<dbReference type="SMART" id="SM00327">
    <property type="entry name" value="VWA"/>
    <property type="match status" value="1"/>
</dbReference>
<dbReference type="Gene3D" id="3.40.50.410">
    <property type="entry name" value="von Willebrand factor, type A domain"/>
    <property type="match status" value="1"/>
</dbReference>
<feature type="non-terminal residue" evidence="2">
    <location>
        <position position="189"/>
    </location>
</feature>
<dbReference type="SUPFAM" id="SSF53300">
    <property type="entry name" value="vWA-like"/>
    <property type="match status" value="1"/>
</dbReference>
<dbReference type="InterPro" id="IPR036465">
    <property type="entry name" value="vWFA_dom_sf"/>
</dbReference>
<sequence>GPQVQQLECSKSKADIIFILDASESVGPQDFIKVREFVRAITRELDVSRDTNRIAAISFSDGVTEHFFLDTFDNKQDVLDALQNISYVGGSTNTQAALVALREDIAIPERGDREEIQTIGICLTDGASKVRGVREAATAVKDMGVALIMIGVNTTSLSIDELNDIASKPTKDFSYVIESYSELFSISSK</sequence>
<dbReference type="Pfam" id="PF00092">
    <property type="entry name" value="VWA"/>
    <property type="match status" value="1"/>
</dbReference>
<reference evidence="2" key="1">
    <citation type="submission" date="2022-03" db="EMBL/GenBank/DDBJ databases">
        <authorList>
            <person name="Martin C."/>
        </authorList>
    </citation>
    <scope>NUCLEOTIDE SEQUENCE</scope>
</reference>
<keyword evidence="3" id="KW-1185">Reference proteome</keyword>
<evidence type="ECO:0000313" key="3">
    <source>
        <dbReference type="Proteomes" id="UP000749559"/>
    </source>
</evidence>
<name>A0A8S4N301_OWEFU</name>
<evidence type="ECO:0000313" key="2">
    <source>
        <dbReference type="EMBL" id="CAH1774657.1"/>
    </source>
</evidence>
<dbReference type="PANTHER" id="PTHR24020">
    <property type="entry name" value="COLLAGEN ALPHA"/>
    <property type="match status" value="1"/>
</dbReference>
<dbReference type="OrthoDB" id="6148053at2759"/>
<protein>
    <recommendedName>
        <fullName evidence="1">VWFA domain-containing protein</fullName>
    </recommendedName>
</protein>